<dbReference type="EMBL" id="JADIMZ010000092">
    <property type="protein sequence ID" value="MBO8432856.1"/>
    <property type="molecule type" value="Genomic_DNA"/>
</dbReference>
<dbReference type="InterPro" id="IPR015946">
    <property type="entry name" value="KH_dom-like_a/b"/>
</dbReference>
<dbReference type="PANTHER" id="PTHR39624">
    <property type="entry name" value="PROTEIN INVOLVED IN RIMO-MEDIATED BETA-METHYLTHIOLATION OF RIBOSOMAL PROTEIN S12 YCAO"/>
    <property type="match status" value="1"/>
</dbReference>
<gene>
    <name evidence="1" type="ORF">IAB08_06145</name>
</gene>
<evidence type="ECO:0000313" key="2">
    <source>
        <dbReference type="Proteomes" id="UP000823612"/>
    </source>
</evidence>
<reference evidence="1" key="1">
    <citation type="submission" date="2020-10" db="EMBL/GenBank/DDBJ databases">
        <authorList>
            <person name="Gilroy R."/>
        </authorList>
    </citation>
    <scope>NUCLEOTIDE SEQUENCE</scope>
    <source>
        <strain evidence="1">2889</strain>
    </source>
</reference>
<dbReference type="Proteomes" id="UP000823612">
    <property type="component" value="Unassembled WGS sequence"/>
</dbReference>
<protein>
    <submittedName>
        <fullName evidence="1">OsmC family protein</fullName>
    </submittedName>
</protein>
<dbReference type="Gene3D" id="3.30.300.20">
    <property type="match status" value="1"/>
</dbReference>
<dbReference type="Pfam" id="PF02566">
    <property type="entry name" value="OsmC"/>
    <property type="match status" value="1"/>
</dbReference>
<dbReference type="PANTHER" id="PTHR39624:SF2">
    <property type="entry name" value="OSMC-LIKE PROTEIN"/>
    <property type="match status" value="1"/>
</dbReference>
<reference evidence="1" key="2">
    <citation type="journal article" date="2021" name="PeerJ">
        <title>Extensive microbial diversity within the chicken gut microbiome revealed by metagenomics and culture.</title>
        <authorList>
            <person name="Gilroy R."/>
            <person name="Ravi A."/>
            <person name="Getino M."/>
            <person name="Pursley I."/>
            <person name="Horton D.L."/>
            <person name="Alikhan N.F."/>
            <person name="Baker D."/>
            <person name="Gharbi K."/>
            <person name="Hall N."/>
            <person name="Watson M."/>
            <person name="Adriaenssens E.M."/>
            <person name="Foster-Nyarko E."/>
            <person name="Jarju S."/>
            <person name="Secka A."/>
            <person name="Antonio M."/>
            <person name="Oren A."/>
            <person name="Chaudhuri R.R."/>
            <person name="La Ragione R."/>
            <person name="Hildebrand F."/>
            <person name="Pallen M.J."/>
        </authorList>
    </citation>
    <scope>NUCLEOTIDE SEQUENCE</scope>
    <source>
        <strain evidence="1">2889</strain>
    </source>
</reference>
<dbReference type="InterPro" id="IPR036102">
    <property type="entry name" value="OsmC/Ohrsf"/>
</dbReference>
<dbReference type="InterPro" id="IPR003718">
    <property type="entry name" value="OsmC/Ohr_fam"/>
</dbReference>
<organism evidence="1 2">
    <name type="scientific">Candidatus Pullibacteroides excrementavium</name>
    <dbReference type="NCBI Taxonomy" id="2840905"/>
    <lineage>
        <taxon>Bacteria</taxon>
        <taxon>Pseudomonadati</taxon>
        <taxon>Bacteroidota</taxon>
        <taxon>Bacteroidia</taxon>
        <taxon>Bacteroidales</taxon>
        <taxon>Candidatus Pullibacteroides</taxon>
    </lineage>
</organism>
<accession>A0A9D9DUV7</accession>
<dbReference type="SUPFAM" id="SSF82784">
    <property type="entry name" value="OsmC-like"/>
    <property type="match status" value="1"/>
</dbReference>
<name>A0A9D9DUV7_9BACT</name>
<evidence type="ECO:0000313" key="1">
    <source>
        <dbReference type="EMBL" id="MBO8432856.1"/>
    </source>
</evidence>
<proteinExistence type="predicted"/>
<sequence>MTTMKATYMGGLRVECEHEDSGAKIITDAPLDNHGQGRSFSPTDLATVALPACMLTIMGIYAENIGLDIQGAQAEVVKEMAANPRRIAKMTVTMTMPPKGYSEDDKKKIERAAKTCPVHNTLKDVVEMELKFNWL</sequence>
<comment type="caution">
    <text evidence="1">The sequence shown here is derived from an EMBL/GenBank/DDBJ whole genome shotgun (WGS) entry which is preliminary data.</text>
</comment>
<dbReference type="AlphaFoldDB" id="A0A9D9DUV7"/>